<evidence type="ECO:0000256" key="1">
    <source>
        <dbReference type="ARBA" id="ARBA00022801"/>
    </source>
</evidence>
<dbReference type="SUPFAM" id="SSF55909">
    <property type="entry name" value="Pentein"/>
    <property type="match status" value="1"/>
</dbReference>
<organism evidence="2 3">
    <name type="scientific">candidate division LCP-89 bacterium B3_LCP</name>
    <dbReference type="NCBI Taxonomy" id="2012998"/>
    <lineage>
        <taxon>Bacteria</taxon>
        <taxon>Pseudomonadati</taxon>
        <taxon>Bacteria division LCP-89</taxon>
    </lineage>
</organism>
<dbReference type="Gene3D" id="3.75.10.10">
    <property type="entry name" value="L-arginine/glycine Amidinotransferase, Chain A"/>
    <property type="match status" value="1"/>
</dbReference>
<keyword evidence="1" id="KW-0378">Hydrolase</keyword>
<evidence type="ECO:0000313" key="2">
    <source>
        <dbReference type="EMBL" id="TKJ39919.1"/>
    </source>
</evidence>
<proteinExistence type="predicted"/>
<dbReference type="EMBL" id="NJBN01000006">
    <property type="protein sequence ID" value="TKJ39919.1"/>
    <property type="molecule type" value="Genomic_DNA"/>
</dbReference>
<dbReference type="GO" id="GO:0047632">
    <property type="term" value="F:agmatine deiminase activity"/>
    <property type="evidence" value="ECO:0007669"/>
    <property type="project" value="TreeGrafter"/>
</dbReference>
<gene>
    <name evidence="2" type="ORF">CEE37_09280</name>
</gene>
<dbReference type="Pfam" id="PF04371">
    <property type="entry name" value="PAD_porph"/>
    <property type="match status" value="1"/>
</dbReference>
<reference evidence="2 3" key="1">
    <citation type="submission" date="2017-06" db="EMBL/GenBank/DDBJ databases">
        <title>Novel microbial phyla capable of carbon fixation and sulfur reduction in deep-sea sediments.</title>
        <authorList>
            <person name="Huang J."/>
            <person name="Baker B."/>
            <person name="Wang Y."/>
        </authorList>
    </citation>
    <scope>NUCLEOTIDE SEQUENCE [LARGE SCALE GENOMIC DNA]</scope>
    <source>
        <strain evidence="2">B3_LCP</strain>
    </source>
</reference>
<dbReference type="InterPro" id="IPR007466">
    <property type="entry name" value="Peptidyl-Arg-deiminase_porph"/>
</dbReference>
<dbReference type="Gene3D" id="2.60.40.3880">
    <property type="match status" value="1"/>
</dbReference>
<dbReference type="GO" id="GO:0004668">
    <property type="term" value="F:protein-arginine deiminase activity"/>
    <property type="evidence" value="ECO:0007669"/>
    <property type="project" value="InterPro"/>
</dbReference>
<name>A0A532UYD8_UNCL8</name>
<dbReference type="Proteomes" id="UP000319619">
    <property type="component" value="Unassembled WGS sequence"/>
</dbReference>
<sequence>MKQPPQGREKMKQITIAILLLLILASALSARITPPPPDPVTLDAEWEPREGIIVSYPWYPWFPFGPLFPTLAGMIDAIQEYGVVYIRVADENQADDCYNDLINFGVPWENIEFIYYLSAPDNEWTRDYGPWFVWEDDSTLSIADQRYFDGQQVCDDFPDFLEELWDMEYYGADIKNEGGNMMTDGHGTMIMTDHVLDVNPHMTIEEINQIYQDYFGQDTVYIFEGLEGDEWNHIDGWAKFMNDTTIMVAQFVTSDPNYQLVENHAVAMAQIPTVYGTPFNVIRCQLPDPWWYTYLNGLLFNGLALVPIYGFPGLDDQALATYQAALGPNWDVIGVDCYWISWLGGAIHCTTIGVPNHDWDYQVDVNLVFEPFNPPVTIPASGGSFDFHVELENLESDTISFDFWIDATLPNGSVTDPLLKRERLILPPSEIIARDLNQYVPGLAPAGTYSYTAHVGSYLPLIVCNDPSFEFEKLGTLSSSSPSAKWQLNGWDEAIQEDRDSPSKPDDYVQLNNHPNPFNPITVISFSLPVASLVKLDVFDINGRNVGFGESDLRDHYLPGTHQITFDGSGLASGIYIYRLETSGSEAPLGQAIPTMKTGKMVLMK</sequence>
<dbReference type="PANTHER" id="PTHR31377:SF0">
    <property type="entry name" value="AGMATINE DEIMINASE-RELATED"/>
    <property type="match status" value="1"/>
</dbReference>
<dbReference type="PANTHER" id="PTHR31377">
    <property type="entry name" value="AGMATINE DEIMINASE-RELATED"/>
    <property type="match status" value="1"/>
</dbReference>
<dbReference type="GO" id="GO:0009446">
    <property type="term" value="P:putrescine biosynthetic process"/>
    <property type="evidence" value="ECO:0007669"/>
    <property type="project" value="InterPro"/>
</dbReference>
<protein>
    <recommendedName>
        <fullName evidence="4">Secretion system C-terminal sorting domain-containing protein</fullName>
    </recommendedName>
</protein>
<evidence type="ECO:0008006" key="4">
    <source>
        <dbReference type="Google" id="ProtNLM"/>
    </source>
</evidence>
<dbReference type="AlphaFoldDB" id="A0A532UYD8"/>
<evidence type="ECO:0000313" key="3">
    <source>
        <dbReference type="Proteomes" id="UP000319619"/>
    </source>
</evidence>
<comment type="caution">
    <text evidence="2">The sequence shown here is derived from an EMBL/GenBank/DDBJ whole genome shotgun (WGS) entry which is preliminary data.</text>
</comment>
<accession>A0A532UYD8</accession>